<dbReference type="Pfam" id="PF00069">
    <property type="entry name" value="Pkinase"/>
    <property type="match status" value="1"/>
</dbReference>
<feature type="domain" description="Protein kinase" evidence="3">
    <location>
        <begin position="41"/>
        <end position="304"/>
    </location>
</feature>
<name>A0AAD4R9S9_9BILA</name>
<dbReference type="AlphaFoldDB" id="A0AAD4R9S9"/>
<gene>
    <name evidence="4" type="ORF">DdX_06254</name>
</gene>
<evidence type="ECO:0000256" key="1">
    <source>
        <dbReference type="ARBA" id="ARBA00022741"/>
    </source>
</evidence>
<dbReference type="PANTHER" id="PTHR24055">
    <property type="entry name" value="MITOGEN-ACTIVATED PROTEIN KINASE"/>
    <property type="match status" value="1"/>
</dbReference>
<proteinExistence type="predicted"/>
<keyword evidence="4" id="KW-0808">Transferase</keyword>
<dbReference type="InterPro" id="IPR011009">
    <property type="entry name" value="Kinase-like_dom_sf"/>
</dbReference>
<dbReference type="Gene3D" id="1.10.510.10">
    <property type="entry name" value="Transferase(Phosphotransferase) domain 1"/>
    <property type="match status" value="1"/>
</dbReference>
<evidence type="ECO:0000256" key="2">
    <source>
        <dbReference type="ARBA" id="ARBA00022840"/>
    </source>
</evidence>
<dbReference type="InterPro" id="IPR050117">
    <property type="entry name" value="MAPK"/>
</dbReference>
<evidence type="ECO:0000313" key="4">
    <source>
        <dbReference type="EMBL" id="KAI1719127.1"/>
    </source>
</evidence>
<accession>A0AAD4R9S9</accession>
<dbReference type="Gene3D" id="3.30.200.20">
    <property type="entry name" value="Phosphorylase Kinase, domain 1"/>
    <property type="match status" value="1"/>
</dbReference>
<dbReference type="SUPFAM" id="SSF56112">
    <property type="entry name" value="Protein kinase-like (PK-like)"/>
    <property type="match status" value="1"/>
</dbReference>
<reference evidence="4" key="1">
    <citation type="submission" date="2022-01" db="EMBL/GenBank/DDBJ databases">
        <title>Genome Sequence Resource for Two Populations of Ditylenchus destructor, the Migratory Endoparasitic Phytonematode.</title>
        <authorList>
            <person name="Zhang H."/>
            <person name="Lin R."/>
            <person name="Xie B."/>
        </authorList>
    </citation>
    <scope>NUCLEOTIDE SEQUENCE</scope>
    <source>
        <strain evidence="4">BazhouSP</strain>
    </source>
</reference>
<evidence type="ECO:0000259" key="3">
    <source>
        <dbReference type="PROSITE" id="PS50011"/>
    </source>
</evidence>
<organism evidence="4 5">
    <name type="scientific">Ditylenchus destructor</name>
    <dbReference type="NCBI Taxonomy" id="166010"/>
    <lineage>
        <taxon>Eukaryota</taxon>
        <taxon>Metazoa</taxon>
        <taxon>Ecdysozoa</taxon>
        <taxon>Nematoda</taxon>
        <taxon>Chromadorea</taxon>
        <taxon>Rhabditida</taxon>
        <taxon>Tylenchina</taxon>
        <taxon>Tylenchomorpha</taxon>
        <taxon>Sphaerularioidea</taxon>
        <taxon>Anguinidae</taxon>
        <taxon>Anguininae</taxon>
        <taxon>Ditylenchus</taxon>
    </lineage>
</organism>
<dbReference type="PROSITE" id="PS50011">
    <property type="entry name" value="PROTEIN_KINASE_DOM"/>
    <property type="match status" value="1"/>
</dbReference>
<dbReference type="GO" id="GO:0004672">
    <property type="term" value="F:protein kinase activity"/>
    <property type="evidence" value="ECO:0007669"/>
    <property type="project" value="InterPro"/>
</dbReference>
<sequence length="354" mass="41340">MNPGQLNQKGVGETFLARWWKWIAEMFQRPYYYPEHDFRGYTIIKKINEGNQGRVLLAQILRAIKEVNVRDEQSSKYAYRELLLLKGNVHPNLVQLFAAYPVYDEERRFVAMCLVMEYIPTQLAEFIGNNSKHKLTKEGARQLMHQLLCGLKHLHQRGIIHRDIKPANMGITSHFQLKIMDFGIARPVWQPMTSLVGTESYRAPEVQTQEDYTEKSEVYASGLIGAELLYKGAGKTFDVENFNKIMRWNPKESERDDFWTEHFPDDYFIDTSAAKWGRQLFRDMLSPYPDNRPHASVALNQPFFDGLSEPYTRKPSTLQYEVVEECDDWNGLLHSEVMKYEAERKHIDIESDCG</sequence>
<keyword evidence="4" id="KW-0418">Kinase</keyword>
<keyword evidence="1" id="KW-0547">Nucleotide-binding</keyword>
<evidence type="ECO:0000313" key="5">
    <source>
        <dbReference type="Proteomes" id="UP001201812"/>
    </source>
</evidence>
<dbReference type="Proteomes" id="UP001201812">
    <property type="component" value="Unassembled WGS sequence"/>
</dbReference>
<dbReference type="InterPro" id="IPR000719">
    <property type="entry name" value="Prot_kinase_dom"/>
</dbReference>
<protein>
    <submittedName>
        <fullName evidence="4">Protein kinase domain-containing protein</fullName>
    </submittedName>
</protein>
<dbReference type="CDD" id="cd14014">
    <property type="entry name" value="STKc_PknB_like"/>
    <property type="match status" value="1"/>
</dbReference>
<dbReference type="EMBL" id="JAKKPZ010000007">
    <property type="protein sequence ID" value="KAI1719127.1"/>
    <property type="molecule type" value="Genomic_DNA"/>
</dbReference>
<comment type="caution">
    <text evidence="4">The sequence shown here is derived from an EMBL/GenBank/DDBJ whole genome shotgun (WGS) entry which is preliminary data.</text>
</comment>
<dbReference type="SMART" id="SM00220">
    <property type="entry name" value="S_TKc"/>
    <property type="match status" value="1"/>
</dbReference>
<dbReference type="GO" id="GO:0005524">
    <property type="term" value="F:ATP binding"/>
    <property type="evidence" value="ECO:0007669"/>
    <property type="project" value="UniProtKB-KW"/>
</dbReference>
<keyword evidence="2" id="KW-0067">ATP-binding</keyword>
<keyword evidence="5" id="KW-1185">Reference proteome</keyword>